<dbReference type="Pfam" id="PF00534">
    <property type="entry name" value="Glycos_transf_1"/>
    <property type="match status" value="1"/>
</dbReference>
<evidence type="ECO:0000313" key="3">
    <source>
        <dbReference type="EMBL" id="PAX53382.1"/>
    </source>
</evidence>
<comment type="caution">
    <text evidence="3">The sequence shown here is derived from an EMBL/GenBank/DDBJ whole genome shotgun (WGS) entry which is preliminary data.</text>
</comment>
<gene>
    <name evidence="3" type="ORF">CK510_14275</name>
</gene>
<dbReference type="EMBL" id="NTFS01000146">
    <property type="protein sequence ID" value="PAX53382.1"/>
    <property type="molecule type" value="Genomic_DNA"/>
</dbReference>
<dbReference type="AlphaFoldDB" id="A0A2A2TI20"/>
<keyword evidence="3" id="KW-0808">Transferase</keyword>
<dbReference type="PANTHER" id="PTHR45947:SF13">
    <property type="entry name" value="TRANSFERASE"/>
    <property type="match status" value="1"/>
</dbReference>
<protein>
    <submittedName>
        <fullName evidence="3">Glycosyl transferase</fullName>
    </submittedName>
</protein>
<feature type="domain" description="Glycosyltransferase subfamily 4-like N-terminal" evidence="2">
    <location>
        <begin position="13"/>
        <end position="217"/>
    </location>
</feature>
<dbReference type="CDD" id="cd03825">
    <property type="entry name" value="GT4_WcaC-like"/>
    <property type="match status" value="1"/>
</dbReference>
<dbReference type="PANTHER" id="PTHR45947">
    <property type="entry name" value="SULFOQUINOVOSYL TRANSFERASE SQD2"/>
    <property type="match status" value="1"/>
</dbReference>
<dbReference type="InterPro" id="IPR028098">
    <property type="entry name" value="Glyco_trans_4-like_N"/>
</dbReference>
<evidence type="ECO:0000313" key="4">
    <source>
        <dbReference type="Proteomes" id="UP000218238"/>
    </source>
</evidence>
<dbReference type="Pfam" id="PF13439">
    <property type="entry name" value="Glyco_transf_4"/>
    <property type="match status" value="1"/>
</dbReference>
<feature type="domain" description="Glycosyl transferase family 1" evidence="1">
    <location>
        <begin position="250"/>
        <end position="392"/>
    </location>
</feature>
<dbReference type="Proteomes" id="UP000218238">
    <property type="component" value="Unassembled WGS sequence"/>
</dbReference>
<evidence type="ECO:0000259" key="2">
    <source>
        <dbReference type="Pfam" id="PF13439"/>
    </source>
</evidence>
<dbReference type="OrthoDB" id="9768685at2"/>
<dbReference type="InterPro" id="IPR001296">
    <property type="entry name" value="Glyco_trans_1"/>
</dbReference>
<proteinExistence type="predicted"/>
<dbReference type="GO" id="GO:0016757">
    <property type="term" value="F:glycosyltransferase activity"/>
    <property type="evidence" value="ECO:0007669"/>
    <property type="project" value="TreeGrafter"/>
</dbReference>
<accession>A0A2A2TI20</accession>
<organism evidence="3 4">
    <name type="scientific">Brunnivagina elsteri CCALA 953</name>
    <dbReference type="NCBI Taxonomy" id="987040"/>
    <lineage>
        <taxon>Bacteria</taxon>
        <taxon>Bacillati</taxon>
        <taxon>Cyanobacteriota</taxon>
        <taxon>Cyanophyceae</taxon>
        <taxon>Nostocales</taxon>
        <taxon>Calotrichaceae</taxon>
        <taxon>Brunnivagina</taxon>
    </lineage>
</organism>
<keyword evidence="4" id="KW-1185">Reference proteome</keyword>
<dbReference type="InterPro" id="IPR050194">
    <property type="entry name" value="Glycosyltransferase_grp1"/>
</dbReference>
<reference evidence="3 4" key="1">
    <citation type="submission" date="2017-08" db="EMBL/GenBank/DDBJ databases">
        <title>Draft genome sequence of filamentous cyanobacterium Calothrix elsteri CCALA 953.</title>
        <authorList>
            <person name="Gagunashvili A.N."/>
            <person name="Elster J."/>
            <person name="Andresson O.S."/>
        </authorList>
    </citation>
    <scope>NUCLEOTIDE SEQUENCE [LARGE SCALE GENOMIC DNA]</scope>
    <source>
        <strain evidence="3 4">CCALA 953</strain>
    </source>
</reference>
<sequence length="423" mass="47774">MKTLIISTSDMQGGAARCAYRLHQSFKSINVDSQMLVQTKHSDDNQVTGTSASSGMGNAVSGLRLTLDHLPLKLYSKRDRTSYSLPWLPDNLISQINQINPDIINLHWINGGFLNINTIAKFNKPLVWTFHDMWAFTGGCHYNQECDRYTQSCGSCPQLNSHQDRDLSRRMWHRKVKVWQNLDLTIITPSRWLANCAKSSSLFKDTRIEVIPYGLDIKTYRPINKQFARELLKLPQDKQLVLFGSLQATSDKRKGFHLLQPALNQLNSSGWQDKLELVVFGASKSENLTDFGFKSHYLGLLNDDLSLALAYSAADVFVAPSLQDNLPNTVMESIACGTPCVAFNIGGMPDMIEHQKNGYLAQAFKIEDLANGIAWVLENKERHQKLSHCAREKTEQEFALGIQAKRYLSIFQSQIKEVAISKF</sequence>
<dbReference type="Gene3D" id="3.40.50.2000">
    <property type="entry name" value="Glycogen Phosphorylase B"/>
    <property type="match status" value="2"/>
</dbReference>
<evidence type="ECO:0000259" key="1">
    <source>
        <dbReference type="Pfam" id="PF00534"/>
    </source>
</evidence>
<name>A0A2A2TI20_9CYAN</name>
<dbReference type="SUPFAM" id="SSF53756">
    <property type="entry name" value="UDP-Glycosyltransferase/glycogen phosphorylase"/>
    <property type="match status" value="1"/>
</dbReference>
<dbReference type="RefSeq" id="WP_095722333.1">
    <property type="nucleotide sequence ID" value="NZ_NTFS01000146.1"/>
</dbReference>